<proteinExistence type="inferred from homology"/>
<evidence type="ECO:0000256" key="2">
    <source>
        <dbReference type="ARBA" id="ARBA00021549"/>
    </source>
</evidence>
<feature type="transmembrane region" description="Helical" evidence="11">
    <location>
        <begin position="12"/>
        <end position="34"/>
    </location>
</feature>
<keyword evidence="5" id="KW-0997">Cell inner membrane</keyword>
<keyword evidence="4" id="KW-0488">Methylation</keyword>
<dbReference type="SUPFAM" id="SSF54523">
    <property type="entry name" value="Pili subunits"/>
    <property type="match status" value="1"/>
</dbReference>
<evidence type="ECO:0000313" key="13">
    <source>
        <dbReference type="EMBL" id="RJF34416.1"/>
    </source>
</evidence>
<organism evidence="13 14">
    <name type="scientific">Pseudoalteromonas gelatinilytica</name>
    <dbReference type="NCBI Taxonomy" id="1703256"/>
    <lineage>
        <taxon>Bacteria</taxon>
        <taxon>Pseudomonadati</taxon>
        <taxon>Pseudomonadota</taxon>
        <taxon>Gammaproteobacteria</taxon>
        <taxon>Alteromonadales</taxon>
        <taxon>Pseudoalteromonadaceae</taxon>
        <taxon>Pseudoalteromonas</taxon>
    </lineage>
</organism>
<keyword evidence="8 11" id="KW-0472">Membrane</keyword>
<dbReference type="GO" id="GO:0005886">
    <property type="term" value="C:plasma membrane"/>
    <property type="evidence" value="ECO:0007669"/>
    <property type="project" value="UniProtKB-SubCell"/>
</dbReference>
<dbReference type="Pfam" id="PF12019">
    <property type="entry name" value="GspH"/>
    <property type="match status" value="1"/>
</dbReference>
<evidence type="ECO:0000256" key="6">
    <source>
        <dbReference type="ARBA" id="ARBA00022692"/>
    </source>
</evidence>
<feature type="domain" description="General secretion pathway GspH" evidence="12">
    <location>
        <begin position="53"/>
        <end position="164"/>
    </location>
</feature>
<keyword evidence="7 11" id="KW-1133">Transmembrane helix</keyword>
<gene>
    <name evidence="13" type="ORF">D4741_13580</name>
</gene>
<evidence type="ECO:0000256" key="10">
    <source>
        <dbReference type="ARBA" id="ARBA00030775"/>
    </source>
</evidence>
<evidence type="ECO:0000256" key="1">
    <source>
        <dbReference type="ARBA" id="ARBA00004377"/>
    </source>
</evidence>
<dbReference type="InterPro" id="IPR022346">
    <property type="entry name" value="T2SS_GspH"/>
</dbReference>
<evidence type="ECO:0000259" key="12">
    <source>
        <dbReference type="Pfam" id="PF12019"/>
    </source>
</evidence>
<dbReference type="Gene3D" id="3.55.40.10">
    <property type="entry name" value="minor pseudopilin epsh domain"/>
    <property type="match status" value="1"/>
</dbReference>
<evidence type="ECO:0000256" key="5">
    <source>
        <dbReference type="ARBA" id="ARBA00022519"/>
    </source>
</evidence>
<reference evidence="13 14" key="1">
    <citation type="submission" date="2018-09" db="EMBL/GenBank/DDBJ databases">
        <title>Identification of marine bacteria producing industrial enzymes.</title>
        <authorList>
            <person name="Cheng T.H."/>
            <person name="Saidin J."/>
            <person name="Muhd D.D."/>
            <person name="Isa M.N.M."/>
            <person name="Bakar M.F.A."/>
            <person name="Ismail N."/>
        </authorList>
    </citation>
    <scope>NUCLEOTIDE SEQUENCE [LARGE SCALE GENOMIC DNA]</scope>
    <source>
        <strain evidence="13 14">MNAD 1.6</strain>
    </source>
</reference>
<evidence type="ECO:0000256" key="7">
    <source>
        <dbReference type="ARBA" id="ARBA00022989"/>
    </source>
</evidence>
<dbReference type="GO" id="GO:0015627">
    <property type="term" value="C:type II protein secretion system complex"/>
    <property type="evidence" value="ECO:0007669"/>
    <property type="project" value="InterPro"/>
</dbReference>
<name>A0A3A3EGZ2_9GAMM</name>
<evidence type="ECO:0000313" key="14">
    <source>
        <dbReference type="Proteomes" id="UP000265938"/>
    </source>
</evidence>
<dbReference type="AlphaFoldDB" id="A0A3A3EGZ2"/>
<dbReference type="RefSeq" id="WP_119853379.1">
    <property type="nucleotide sequence ID" value="NZ_QYSE01000003.1"/>
</dbReference>
<dbReference type="EMBL" id="QYSE01000003">
    <property type="protein sequence ID" value="RJF34416.1"/>
    <property type="molecule type" value="Genomic_DNA"/>
</dbReference>
<dbReference type="Proteomes" id="UP000265938">
    <property type="component" value="Unassembled WGS sequence"/>
</dbReference>
<evidence type="ECO:0000256" key="3">
    <source>
        <dbReference type="ARBA" id="ARBA00022475"/>
    </source>
</evidence>
<keyword evidence="6 11" id="KW-0812">Transmembrane</keyword>
<keyword evidence="3" id="KW-1003">Cell membrane</keyword>
<protein>
    <recommendedName>
        <fullName evidence="2">Type II secretion system protein H</fullName>
    </recommendedName>
    <alternativeName>
        <fullName evidence="10">General secretion pathway protein H</fullName>
    </alternativeName>
</protein>
<comment type="caution">
    <text evidence="13">The sequence shown here is derived from an EMBL/GenBank/DDBJ whole genome shotgun (WGS) entry which is preliminary data.</text>
</comment>
<accession>A0A3A3EGZ2</accession>
<dbReference type="InterPro" id="IPR045584">
    <property type="entry name" value="Pilin-like"/>
</dbReference>
<evidence type="ECO:0000256" key="9">
    <source>
        <dbReference type="ARBA" id="ARBA00025772"/>
    </source>
</evidence>
<comment type="subcellular location">
    <subcellularLocation>
        <location evidence="1">Cell inner membrane</location>
        <topology evidence="1">Single-pass membrane protein</topology>
    </subcellularLocation>
</comment>
<evidence type="ECO:0000256" key="4">
    <source>
        <dbReference type="ARBA" id="ARBA00022481"/>
    </source>
</evidence>
<evidence type="ECO:0000256" key="8">
    <source>
        <dbReference type="ARBA" id="ARBA00023136"/>
    </source>
</evidence>
<comment type="similarity">
    <text evidence="9">Belongs to the GSP H family.</text>
</comment>
<evidence type="ECO:0000256" key="11">
    <source>
        <dbReference type="SAM" id="Phobius"/>
    </source>
</evidence>
<dbReference type="GO" id="GO:0015628">
    <property type="term" value="P:protein secretion by the type II secretion system"/>
    <property type="evidence" value="ECO:0007669"/>
    <property type="project" value="InterPro"/>
</dbReference>
<sequence length="177" mass="20255">MKTRNFTRYKNYGAALIEIMIVLSILAVLLNIALQEFNPFLANNRLENRITLIQRALRIARSNAQTSNSVITFCALVNNQCDREYWHKELTVFVDTGDIGVFDENDTVIFRLEAINKQDMLTYPRNSVNFRPDGTAGFNTGTFFYCPEYKEASLEGLALTVSQPGRVRLKDTDRCQQ</sequence>